<reference evidence="3" key="1">
    <citation type="journal article" date="2015" name="PLoS Genet.">
        <title>Genome Sequence and Transcriptome Analyses of Chrysochromulina tobin: Metabolic Tools for Enhanced Algal Fitness in the Prominent Order Prymnesiales (Haptophyceae).</title>
        <authorList>
            <person name="Hovde B.T."/>
            <person name="Deodato C.R."/>
            <person name="Hunsperger H.M."/>
            <person name="Ryken S.A."/>
            <person name="Yost W."/>
            <person name="Jha R.K."/>
            <person name="Patterson J."/>
            <person name="Monnat R.J. Jr."/>
            <person name="Barlow S.B."/>
            <person name="Starkenburg S.R."/>
            <person name="Cattolico R.A."/>
        </authorList>
    </citation>
    <scope>NUCLEOTIDE SEQUENCE</scope>
    <source>
        <strain evidence="3">CCMP291</strain>
    </source>
</reference>
<organism evidence="2 3">
    <name type="scientific">Chrysochromulina tobinii</name>
    <dbReference type="NCBI Taxonomy" id="1460289"/>
    <lineage>
        <taxon>Eukaryota</taxon>
        <taxon>Haptista</taxon>
        <taxon>Haptophyta</taxon>
        <taxon>Prymnesiophyceae</taxon>
        <taxon>Prymnesiales</taxon>
        <taxon>Chrysochromulinaceae</taxon>
        <taxon>Chrysochromulina</taxon>
    </lineage>
</organism>
<evidence type="ECO:0000256" key="1">
    <source>
        <dbReference type="SAM" id="MobiDB-lite"/>
    </source>
</evidence>
<feature type="compositionally biased region" description="Low complexity" evidence="1">
    <location>
        <begin position="445"/>
        <end position="455"/>
    </location>
</feature>
<dbReference type="Gene3D" id="2.30.30.140">
    <property type="match status" value="1"/>
</dbReference>
<dbReference type="SUPFAM" id="SSF46565">
    <property type="entry name" value="Chaperone J-domain"/>
    <property type="match status" value="1"/>
</dbReference>
<feature type="compositionally biased region" description="Basic and acidic residues" evidence="1">
    <location>
        <begin position="248"/>
        <end position="257"/>
    </location>
</feature>
<evidence type="ECO:0008006" key="4">
    <source>
        <dbReference type="Google" id="ProtNLM"/>
    </source>
</evidence>
<dbReference type="AlphaFoldDB" id="A0A0M0K0Q2"/>
<feature type="region of interest" description="Disordered" evidence="1">
    <location>
        <begin position="145"/>
        <end position="164"/>
    </location>
</feature>
<evidence type="ECO:0000313" key="2">
    <source>
        <dbReference type="EMBL" id="KOO32399.1"/>
    </source>
</evidence>
<comment type="caution">
    <text evidence="2">The sequence shown here is derived from an EMBL/GenBank/DDBJ whole genome shotgun (WGS) entry which is preliminary data.</text>
</comment>
<dbReference type="CDD" id="cd04508">
    <property type="entry name" value="Tudor_SF"/>
    <property type="match status" value="1"/>
</dbReference>
<keyword evidence="3" id="KW-1185">Reference proteome</keyword>
<feature type="region of interest" description="Disordered" evidence="1">
    <location>
        <begin position="79"/>
        <end position="130"/>
    </location>
</feature>
<dbReference type="OrthoDB" id="76557at2759"/>
<feature type="compositionally biased region" description="Low complexity" evidence="1">
    <location>
        <begin position="145"/>
        <end position="160"/>
    </location>
</feature>
<feature type="compositionally biased region" description="Polar residues" evidence="1">
    <location>
        <begin position="101"/>
        <end position="113"/>
    </location>
</feature>
<dbReference type="EMBL" id="JWZX01001784">
    <property type="protein sequence ID" value="KOO32399.1"/>
    <property type="molecule type" value="Genomic_DNA"/>
</dbReference>
<name>A0A0M0K0Q2_9EUKA</name>
<feature type="region of interest" description="Disordered" evidence="1">
    <location>
        <begin position="278"/>
        <end position="359"/>
    </location>
</feature>
<accession>A0A0M0K0Q2</accession>
<feature type="compositionally biased region" description="Basic and acidic residues" evidence="1">
    <location>
        <begin position="279"/>
        <end position="312"/>
    </location>
</feature>
<sequence>MASDETITKMRYIVEVWKREGLNRRQMCLMVLGIKGPLQGEADVKKHYFNLVKEIHPDKTHHELSNTAFPIVKSAFEELKKSAPQTSRPPASGASRPPGTCGTSSSNGHTSGWASARPVPSGFTNDASRPGASYAAKQATAAAAAPATAPSTARPAAAVSPGLPARERTQSKNFTAGASPAAGAPLGAGARMGAGAAPSASSARAASANVPRQQQPVYGAYGATNAAAAEASARLQEQQRKASQNKQASREANEREKAVRLAEAEVARLQKEFLQAQAKVDEHRRDEEARKAREERQRQRESARARQVRDEAPTEAVGAVGEAEEGRAVDEVEASTARPAKAARIDSDPPMAKAGSDTVADSAAASAALRTPTDAEVASIFNPSTGLCEWKVRCDQCELTYGHGAEIVGRRVTVYWEEDKRWYNGTGEAGKAVETAGGTAGGAAGAQPQSAASSGRSALAVGQRVEARYMATEDPRHKKWYKGTISAVYPDGCTFDINYDDGDSEQGVAGKHVRPLETGRAAATAVTAGPESAGLAARRAEGVQLRRSAPLSLVGRLLNVQMREDSAWKVARVEKYIEGTDRFITRFGPPFLANNVPYALHTDDL</sequence>
<feature type="region of interest" description="Disordered" evidence="1">
    <location>
        <begin position="231"/>
        <end position="257"/>
    </location>
</feature>
<proteinExistence type="predicted"/>
<dbReference type="InterPro" id="IPR036869">
    <property type="entry name" value="J_dom_sf"/>
</dbReference>
<gene>
    <name evidence="2" type="ORF">Ctob_012043</name>
</gene>
<dbReference type="Proteomes" id="UP000037460">
    <property type="component" value="Unassembled WGS sequence"/>
</dbReference>
<feature type="compositionally biased region" description="Low complexity" evidence="1">
    <location>
        <begin position="86"/>
        <end position="100"/>
    </location>
</feature>
<protein>
    <recommendedName>
        <fullName evidence="4">J domain-containing protein</fullName>
    </recommendedName>
</protein>
<feature type="region of interest" description="Disordered" evidence="1">
    <location>
        <begin position="435"/>
        <end position="456"/>
    </location>
</feature>
<evidence type="ECO:0000313" key="3">
    <source>
        <dbReference type="Proteomes" id="UP000037460"/>
    </source>
</evidence>
<dbReference type="Gene3D" id="1.10.287.110">
    <property type="entry name" value="DnaJ domain"/>
    <property type="match status" value="1"/>
</dbReference>